<dbReference type="EMBL" id="SOPW01000032">
    <property type="protein sequence ID" value="TFB13027.1"/>
    <property type="molecule type" value="Genomic_DNA"/>
</dbReference>
<comment type="caution">
    <text evidence="1">The sequence shown here is derived from an EMBL/GenBank/DDBJ whole genome shotgun (WGS) entry which is preliminary data.</text>
</comment>
<protein>
    <submittedName>
        <fullName evidence="1">Uncharacterized protein</fullName>
    </submittedName>
</protein>
<dbReference type="AlphaFoldDB" id="A0A4Y8IDC0"/>
<keyword evidence="2" id="KW-1185">Reference proteome</keyword>
<proteinExistence type="predicted"/>
<reference evidence="1 2" key="1">
    <citation type="submission" date="2019-03" db="EMBL/GenBank/DDBJ databases">
        <authorList>
            <person name="He R.-H."/>
        </authorList>
    </citation>
    <scope>NUCLEOTIDE SEQUENCE [LARGE SCALE GENOMIC DNA]</scope>
    <source>
        <strain evidence="2">SH 714</strain>
    </source>
</reference>
<evidence type="ECO:0000313" key="1">
    <source>
        <dbReference type="EMBL" id="TFB13027.1"/>
    </source>
</evidence>
<gene>
    <name evidence="1" type="ORF">E3U55_16745</name>
</gene>
<accession>A0A4Y8IDC0</accession>
<dbReference type="RefSeq" id="WP_134341624.1">
    <property type="nucleotide sequence ID" value="NZ_SOPW01000032.1"/>
</dbReference>
<dbReference type="OrthoDB" id="2377022at2"/>
<evidence type="ECO:0000313" key="2">
    <source>
        <dbReference type="Proteomes" id="UP000297975"/>
    </source>
</evidence>
<dbReference type="Proteomes" id="UP000297975">
    <property type="component" value="Unassembled WGS sequence"/>
</dbReference>
<name>A0A4Y8IDC0_9BACI</name>
<organism evidence="1 2">
    <name type="scientific">Filobacillus milosensis</name>
    <dbReference type="NCBI Taxonomy" id="94137"/>
    <lineage>
        <taxon>Bacteria</taxon>
        <taxon>Bacillati</taxon>
        <taxon>Bacillota</taxon>
        <taxon>Bacilli</taxon>
        <taxon>Bacillales</taxon>
        <taxon>Bacillaceae</taxon>
        <taxon>Filobacillus</taxon>
    </lineage>
</organism>
<sequence>MMRKEFFMNFYKKDEHEPESEEIGVKLDGFVLPLKDGEKIGHNEFLNKFLDFLEAEGWSYTGGSVQIDFDGNAIEDIDD</sequence>